<protein>
    <submittedName>
        <fullName evidence="5">Inactive hydroxysteroid dehydrogenase-like protein 1</fullName>
    </submittedName>
</protein>
<gene>
    <name evidence="5" type="ORF">GBAR_LOCUS28027</name>
</gene>
<evidence type="ECO:0000313" key="5">
    <source>
        <dbReference type="EMBL" id="CAI8051158.1"/>
    </source>
</evidence>
<dbReference type="InterPro" id="IPR002347">
    <property type="entry name" value="SDR_fam"/>
</dbReference>
<feature type="non-terminal residue" evidence="5">
    <location>
        <position position="1"/>
    </location>
</feature>
<sequence length="122" mass="13691">MLGRHVYQEIYDALQELEIGILVNVAAVHYDHPQYFVLIPLLRLLQILDENVSAATVVSSSCDCHMTSRDQAVPRPPQMTYQLLPQMLERQRGAVINVCSQISCLPPTPLLSAYTASMVCDY</sequence>
<comment type="subcellular location">
    <subcellularLocation>
        <location evidence="1">Mitochondrion</location>
    </subcellularLocation>
</comment>
<evidence type="ECO:0000256" key="1">
    <source>
        <dbReference type="ARBA" id="ARBA00004173"/>
    </source>
</evidence>
<proteinExistence type="inferred from homology"/>
<keyword evidence="3" id="KW-0496">Mitochondrion</keyword>
<reference evidence="5" key="1">
    <citation type="submission" date="2023-03" db="EMBL/GenBank/DDBJ databases">
        <authorList>
            <person name="Steffen K."/>
            <person name="Cardenas P."/>
        </authorList>
    </citation>
    <scope>NUCLEOTIDE SEQUENCE</scope>
</reference>
<dbReference type="PANTHER" id="PTHR44889:SF1">
    <property type="entry name" value="INACTIVE HYDROXYSTEROID DEHYDROGENASE-LIKE PROTEIN 1"/>
    <property type="match status" value="1"/>
</dbReference>
<dbReference type="Proteomes" id="UP001174909">
    <property type="component" value="Unassembled WGS sequence"/>
</dbReference>
<dbReference type="EMBL" id="CASHTH010003906">
    <property type="protein sequence ID" value="CAI8051158.1"/>
    <property type="molecule type" value="Genomic_DNA"/>
</dbReference>
<name>A0AA35XA51_GEOBA</name>
<dbReference type="AlphaFoldDB" id="A0AA35XA51"/>
<evidence type="ECO:0000256" key="2">
    <source>
        <dbReference type="ARBA" id="ARBA00022857"/>
    </source>
</evidence>
<keyword evidence="2" id="KW-0521">NADP</keyword>
<accession>A0AA35XA51</accession>
<comment type="similarity">
    <text evidence="4">Belongs to the short-chain dehydrogenases/reductases (SDR) family. 17-beta-HSD 3 subfamily.</text>
</comment>
<evidence type="ECO:0000313" key="6">
    <source>
        <dbReference type="Proteomes" id="UP001174909"/>
    </source>
</evidence>
<evidence type="ECO:0000256" key="3">
    <source>
        <dbReference type="ARBA" id="ARBA00023128"/>
    </source>
</evidence>
<comment type="caution">
    <text evidence="5">The sequence shown here is derived from an EMBL/GenBank/DDBJ whole genome shotgun (WGS) entry which is preliminary data.</text>
</comment>
<dbReference type="PANTHER" id="PTHR44889">
    <property type="entry name" value="INACTIVE HYDROXYSTEROID DEHYDROGENASE-LIKE PROTEIN 1"/>
    <property type="match status" value="1"/>
</dbReference>
<keyword evidence="6" id="KW-1185">Reference proteome</keyword>
<dbReference type="Gene3D" id="3.40.50.720">
    <property type="entry name" value="NAD(P)-binding Rossmann-like Domain"/>
    <property type="match status" value="1"/>
</dbReference>
<evidence type="ECO:0000256" key="4">
    <source>
        <dbReference type="ARBA" id="ARBA00038261"/>
    </source>
</evidence>
<dbReference type="InterPro" id="IPR036291">
    <property type="entry name" value="NAD(P)-bd_dom_sf"/>
</dbReference>
<organism evidence="5 6">
    <name type="scientific">Geodia barretti</name>
    <name type="common">Barrett's horny sponge</name>
    <dbReference type="NCBI Taxonomy" id="519541"/>
    <lineage>
        <taxon>Eukaryota</taxon>
        <taxon>Metazoa</taxon>
        <taxon>Porifera</taxon>
        <taxon>Demospongiae</taxon>
        <taxon>Heteroscleromorpha</taxon>
        <taxon>Tetractinellida</taxon>
        <taxon>Astrophorina</taxon>
        <taxon>Geodiidae</taxon>
        <taxon>Geodia</taxon>
    </lineage>
</organism>
<dbReference type="SUPFAM" id="SSF51735">
    <property type="entry name" value="NAD(P)-binding Rossmann-fold domains"/>
    <property type="match status" value="1"/>
</dbReference>
<dbReference type="InterPro" id="IPR052149">
    <property type="entry name" value="17-beta-HSD3-like"/>
</dbReference>
<dbReference type="GO" id="GO:0005739">
    <property type="term" value="C:mitochondrion"/>
    <property type="evidence" value="ECO:0007669"/>
    <property type="project" value="UniProtKB-SubCell"/>
</dbReference>
<dbReference type="Pfam" id="PF00106">
    <property type="entry name" value="adh_short"/>
    <property type="match status" value="1"/>
</dbReference>